<dbReference type="EMBL" id="PPTT01000005">
    <property type="protein sequence ID" value="RDB70515.1"/>
    <property type="molecule type" value="Genomic_DNA"/>
</dbReference>
<reference evidence="4 6" key="1">
    <citation type="journal article" date="2018" name="Elife">
        <title>Discovery and characterization of a prevalent human gut bacterial enzyme sufficient for the inactivation of a family of plant toxins.</title>
        <authorList>
            <person name="Koppel N."/>
            <person name="Bisanz J.E."/>
            <person name="Pandelia M.E."/>
            <person name="Turnbaugh P.J."/>
            <person name="Balskus E.P."/>
        </authorList>
    </citation>
    <scope>NUCLEOTIDE SEQUENCE [LARGE SCALE GENOMIC DNA]</scope>
    <source>
        <strain evidence="4 6">DSM 16107</strain>
    </source>
</reference>
<evidence type="ECO:0000313" key="6">
    <source>
        <dbReference type="Proteomes" id="UP000253817"/>
    </source>
</evidence>
<keyword evidence="2" id="KW-1133">Transmembrane helix</keyword>
<dbReference type="OrthoDB" id="9782542at2"/>
<proteinExistence type="inferred from homology"/>
<dbReference type="NCBIfam" id="TIGR00350">
    <property type="entry name" value="lytR_cpsA_psr"/>
    <property type="match status" value="1"/>
</dbReference>
<comment type="caution">
    <text evidence="5">The sequence shown here is derived from an EMBL/GenBank/DDBJ whole genome shotgun (WGS) entry which is preliminary data.</text>
</comment>
<dbReference type="Pfam" id="PF03816">
    <property type="entry name" value="LytR_cpsA_psr"/>
    <property type="match status" value="1"/>
</dbReference>
<dbReference type="InterPro" id="IPR050922">
    <property type="entry name" value="LytR/CpsA/Psr_CW_biosynth"/>
</dbReference>
<dbReference type="AlphaFoldDB" id="A0A3N0IZS2"/>
<keyword evidence="6" id="KW-1185">Reference proteome</keyword>
<reference evidence="7" key="2">
    <citation type="submission" date="2018-05" db="EMBL/GenBank/DDBJ databases">
        <title>Genome Sequencing of selected type strains of the family Eggerthellaceae.</title>
        <authorList>
            <person name="Danylec N."/>
            <person name="Stoll D.A."/>
            <person name="Doetsch A."/>
            <person name="Huch M."/>
        </authorList>
    </citation>
    <scope>NUCLEOTIDE SEQUENCE [LARGE SCALE GENOMIC DNA]</scope>
    <source>
        <strain evidence="7">DSM 16107</strain>
    </source>
</reference>
<evidence type="ECO:0000313" key="4">
    <source>
        <dbReference type="EMBL" id="RDB70515.1"/>
    </source>
</evidence>
<keyword evidence="2" id="KW-0812">Transmembrane</keyword>
<feature type="domain" description="Cell envelope-related transcriptional attenuator" evidence="3">
    <location>
        <begin position="89"/>
        <end position="235"/>
    </location>
</feature>
<dbReference type="Proteomes" id="UP000253817">
    <property type="component" value="Unassembled WGS sequence"/>
</dbReference>
<protein>
    <submittedName>
        <fullName evidence="5">LytR family transcriptional regulator</fullName>
    </submittedName>
</protein>
<gene>
    <name evidence="4" type="ORF">C1876_04495</name>
    <name evidence="5" type="ORF">DMP09_04740</name>
</gene>
<evidence type="ECO:0000256" key="2">
    <source>
        <dbReference type="SAM" id="Phobius"/>
    </source>
</evidence>
<feature type="transmembrane region" description="Helical" evidence="2">
    <location>
        <begin position="16"/>
        <end position="37"/>
    </location>
</feature>
<comment type="similarity">
    <text evidence="1">Belongs to the LytR/CpsA/Psr (LCP) family.</text>
</comment>
<evidence type="ECO:0000313" key="7">
    <source>
        <dbReference type="Proteomes" id="UP000270112"/>
    </source>
</evidence>
<organism evidence="5 7">
    <name type="scientific">Eggerthella sinensis</name>
    <dbReference type="NCBI Taxonomy" id="242230"/>
    <lineage>
        <taxon>Bacteria</taxon>
        <taxon>Bacillati</taxon>
        <taxon>Actinomycetota</taxon>
        <taxon>Coriobacteriia</taxon>
        <taxon>Eggerthellales</taxon>
        <taxon>Eggerthellaceae</taxon>
        <taxon>Eggerthella</taxon>
    </lineage>
</organism>
<name>A0A3N0IZS2_9ACTN</name>
<reference evidence="5" key="3">
    <citation type="journal article" date="2019" name="Microbiol. Resour. Announc.">
        <title>Draft Genome Sequences of Type Strains of Gordonibacter faecihominis, Paraeggerthella hongkongensis, Parvibacter caecicola,Slackia equolifaciens, Slackia faecicanis, and Slackia isoflavoniconvertens.</title>
        <authorList>
            <person name="Danylec N."/>
            <person name="Stoll D.A."/>
            <person name="Dotsch A."/>
            <person name="Huch M."/>
        </authorList>
    </citation>
    <scope>NUCLEOTIDE SEQUENCE</scope>
    <source>
        <strain evidence="5">DSM 16107</strain>
    </source>
</reference>
<dbReference type="Gene3D" id="3.40.630.190">
    <property type="entry name" value="LCP protein"/>
    <property type="match status" value="1"/>
</dbReference>
<evidence type="ECO:0000313" key="5">
    <source>
        <dbReference type="EMBL" id="RNM42474.1"/>
    </source>
</evidence>
<dbReference type="Proteomes" id="UP000270112">
    <property type="component" value="Unassembled WGS sequence"/>
</dbReference>
<dbReference type="EMBL" id="QICC01000012">
    <property type="protein sequence ID" value="RNM42474.1"/>
    <property type="molecule type" value="Genomic_DNA"/>
</dbReference>
<dbReference type="InterPro" id="IPR004474">
    <property type="entry name" value="LytR_CpsA_psr"/>
</dbReference>
<sequence length="329" mass="35281">MAEISEAAKKQSKRTAAAAVAVVAVLSLAFIGLVSFLDGTADRVEEGSVSIESASSTSPFYVLLIGSDSRKGTALYTGNKTDHAQVDQHSDVMTLMRVDPETYTITLVSIPRDTVLQGSSSKINDALLDNDPEEVVAVAEQLTGVEIDFYMMTTFTSFEALIDALGGVTVDVPKDVKVPDPMTADSISLKAGASQLLDGSEALVLARARKEYGDNQEALRQINVRNLEMAMIQKVLSLDSEKSANAVLVDLEENTETNLNMASIGYLVVDFITHREDVTVYSATGPYAGSENADGLWVVREDPETWAELMAVVDAGDDPEGIVRLPSHS</sequence>
<dbReference type="PANTHER" id="PTHR33392:SF6">
    <property type="entry name" value="POLYISOPRENYL-TEICHOIC ACID--PEPTIDOGLYCAN TEICHOIC ACID TRANSFERASE TAGU"/>
    <property type="match status" value="1"/>
</dbReference>
<dbReference type="PANTHER" id="PTHR33392">
    <property type="entry name" value="POLYISOPRENYL-TEICHOIC ACID--PEPTIDOGLYCAN TEICHOIC ACID TRANSFERASE TAGU"/>
    <property type="match status" value="1"/>
</dbReference>
<dbReference type="RefSeq" id="WP_114545543.1">
    <property type="nucleotide sequence ID" value="NZ_CATYHD010000089.1"/>
</dbReference>
<evidence type="ECO:0000256" key="1">
    <source>
        <dbReference type="ARBA" id="ARBA00006068"/>
    </source>
</evidence>
<keyword evidence="2" id="KW-0472">Membrane</keyword>
<evidence type="ECO:0000259" key="3">
    <source>
        <dbReference type="Pfam" id="PF03816"/>
    </source>
</evidence>
<accession>A0A3N0IZS2</accession>